<evidence type="ECO:0000256" key="4">
    <source>
        <dbReference type="SAM" id="SignalP"/>
    </source>
</evidence>
<name>A0A210QRB1_MIZYE</name>
<keyword evidence="2 3" id="KW-1015">Disulfide bond</keyword>
<dbReference type="SUPFAM" id="SSF56487">
    <property type="entry name" value="SRCR-like"/>
    <property type="match status" value="4"/>
</dbReference>
<comment type="caution">
    <text evidence="6">The sequence shown here is derived from an EMBL/GenBank/DDBJ whole genome shotgun (WGS) entry which is preliminary data.</text>
</comment>
<feature type="disulfide bond" evidence="3">
    <location>
        <begin position="314"/>
        <end position="324"/>
    </location>
</feature>
<keyword evidence="7" id="KW-1185">Reference proteome</keyword>
<evidence type="ECO:0000259" key="5">
    <source>
        <dbReference type="PROSITE" id="PS50287"/>
    </source>
</evidence>
<feature type="disulfide bond" evidence="3">
    <location>
        <begin position="424"/>
        <end position="434"/>
    </location>
</feature>
<dbReference type="GO" id="GO:0016020">
    <property type="term" value="C:membrane"/>
    <property type="evidence" value="ECO:0007669"/>
    <property type="project" value="InterPro"/>
</dbReference>
<dbReference type="SMART" id="SM00202">
    <property type="entry name" value="SR"/>
    <property type="match status" value="4"/>
</dbReference>
<dbReference type="PANTHER" id="PTHR48071">
    <property type="entry name" value="SRCR DOMAIN-CONTAINING PROTEIN"/>
    <property type="match status" value="1"/>
</dbReference>
<dbReference type="PROSITE" id="PS00420">
    <property type="entry name" value="SRCR_1"/>
    <property type="match status" value="1"/>
</dbReference>
<feature type="disulfide bond" evidence="3">
    <location>
        <begin position="97"/>
        <end position="107"/>
    </location>
</feature>
<sequence>MAAHLYLQLVILTGLFPYIEGLPFSVRIVNGASNSSGRVEVFHAGEWGTVCDDRWERYEAVVVCRMLGYNYSTGQPIYQTTRYGSVTGPVWMRGVDCNGTEDSLADCSFDGWGQVELNCNYPATLFCYNVTGTDIHIRLSGDYRPHVGRVEVYYSGYWGTVCVDNYWDYRDAVVTCRMFGYSTGQQATHYYSKKDPVWMTGVNCNGTEDSLADCSFDGWGHGGYCSGYPAGVFCYNVTEQDIDIRLSGGTGPHVGRVEVYYCGYWGSVCGDNHWDMRDASVTCRMIGYSASRHMYYTTRYGSLTDPVWMTGVDCNGTEDSLADCSFDGWGKVGHCSIYPASVFCYNVTANSTIEVRLVDGAYNHTGRVEVYYSGYWGAVCSQKYNFDDKDAAVVCRMLHYSNGRALSRVSNVPNEPIWMENVRCNGTETSLADCPFDGWGNVGYCSYQPYVTCFNVAGNYRSL</sequence>
<evidence type="ECO:0000313" key="7">
    <source>
        <dbReference type="Proteomes" id="UP000242188"/>
    </source>
</evidence>
<feature type="domain" description="SRCR" evidence="5">
    <location>
        <begin position="26"/>
        <end position="128"/>
    </location>
</feature>
<gene>
    <name evidence="6" type="ORF">KP79_PYT24238</name>
</gene>
<evidence type="ECO:0000313" key="6">
    <source>
        <dbReference type="EMBL" id="OWF51265.1"/>
    </source>
</evidence>
<dbReference type="OrthoDB" id="536948at2759"/>
<dbReference type="AlphaFoldDB" id="A0A210QRB1"/>
<evidence type="ECO:0000256" key="2">
    <source>
        <dbReference type="ARBA" id="ARBA00023157"/>
    </source>
</evidence>
<dbReference type="PROSITE" id="PS50287">
    <property type="entry name" value="SRCR_2"/>
    <property type="match status" value="4"/>
</dbReference>
<dbReference type="Pfam" id="PF00530">
    <property type="entry name" value="SRCR"/>
    <property type="match status" value="4"/>
</dbReference>
<dbReference type="PANTHER" id="PTHR48071:SF18">
    <property type="entry name" value="DELETED IN MALIGNANT BRAIN TUMORS 1 PROTEIN-RELATED"/>
    <property type="match status" value="1"/>
</dbReference>
<keyword evidence="1 4" id="KW-0732">Signal</keyword>
<proteinExistence type="predicted"/>
<dbReference type="Proteomes" id="UP000242188">
    <property type="component" value="Unassembled WGS sequence"/>
</dbReference>
<feature type="domain" description="SRCR" evidence="5">
    <location>
        <begin position="137"/>
        <end position="235"/>
    </location>
</feature>
<dbReference type="InterPro" id="IPR001190">
    <property type="entry name" value="SRCR"/>
</dbReference>
<dbReference type="PRINTS" id="PR00258">
    <property type="entry name" value="SPERACTRCPTR"/>
</dbReference>
<feature type="signal peptide" evidence="4">
    <location>
        <begin position="1"/>
        <end position="21"/>
    </location>
</feature>
<feature type="domain" description="SRCR" evidence="5">
    <location>
        <begin position="355"/>
        <end position="454"/>
    </location>
</feature>
<feature type="disulfide bond" evidence="3">
    <location>
        <begin position="204"/>
        <end position="214"/>
    </location>
</feature>
<evidence type="ECO:0000256" key="3">
    <source>
        <dbReference type="PROSITE-ProRule" id="PRU00196"/>
    </source>
</evidence>
<dbReference type="InterPro" id="IPR036772">
    <property type="entry name" value="SRCR-like_dom_sf"/>
</dbReference>
<evidence type="ECO:0000256" key="1">
    <source>
        <dbReference type="ARBA" id="ARBA00022729"/>
    </source>
</evidence>
<dbReference type="FunFam" id="3.10.250.10:FF:000001">
    <property type="entry name" value="Lysyl oxidase 4 isoform X1"/>
    <property type="match status" value="4"/>
</dbReference>
<dbReference type="Gene3D" id="3.10.250.10">
    <property type="entry name" value="SRCR-like domain"/>
    <property type="match status" value="4"/>
</dbReference>
<feature type="chain" id="PRO_5013007475" evidence="4">
    <location>
        <begin position="22"/>
        <end position="463"/>
    </location>
</feature>
<dbReference type="STRING" id="6573.A0A210QRB1"/>
<accession>A0A210QRB1</accession>
<reference evidence="6 7" key="1">
    <citation type="journal article" date="2017" name="Nat. Ecol. Evol.">
        <title>Scallop genome provides insights into evolution of bilaterian karyotype and development.</title>
        <authorList>
            <person name="Wang S."/>
            <person name="Zhang J."/>
            <person name="Jiao W."/>
            <person name="Li J."/>
            <person name="Xun X."/>
            <person name="Sun Y."/>
            <person name="Guo X."/>
            <person name="Huan P."/>
            <person name="Dong B."/>
            <person name="Zhang L."/>
            <person name="Hu X."/>
            <person name="Sun X."/>
            <person name="Wang J."/>
            <person name="Zhao C."/>
            <person name="Wang Y."/>
            <person name="Wang D."/>
            <person name="Huang X."/>
            <person name="Wang R."/>
            <person name="Lv J."/>
            <person name="Li Y."/>
            <person name="Zhang Z."/>
            <person name="Liu B."/>
            <person name="Lu W."/>
            <person name="Hui Y."/>
            <person name="Liang J."/>
            <person name="Zhou Z."/>
            <person name="Hou R."/>
            <person name="Li X."/>
            <person name="Liu Y."/>
            <person name="Li H."/>
            <person name="Ning X."/>
            <person name="Lin Y."/>
            <person name="Zhao L."/>
            <person name="Xing Q."/>
            <person name="Dou J."/>
            <person name="Li Y."/>
            <person name="Mao J."/>
            <person name="Guo H."/>
            <person name="Dou H."/>
            <person name="Li T."/>
            <person name="Mu C."/>
            <person name="Jiang W."/>
            <person name="Fu Q."/>
            <person name="Fu X."/>
            <person name="Miao Y."/>
            <person name="Liu J."/>
            <person name="Yu Q."/>
            <person name="Li R."/>
            <person name="Liao H."/>
            <person name="Li X."/>
            <person name="Kong Y."/>
            <person name="Jiang Z."/>
            <person name="Chourrout D."/>
            <person name="Li R."/>
            <person name="Bao Z."/>
        </authorList>
    </citation>
    <scope>NUCLEOTIDE SEQUENCE [LARGE SCALE GENOMIC DNA]</scope>
    <source>
        <strain evidence="6 7">PY_sf001</strain>
    </source>
</reference>
<dbReference type="EMBL" id="NEDP02002300">
    <property type="protein sequence ID" value="OWF51265.1"/>
    <property type="molecule type" value="Genomic_DNA"/>
</dbReference>
<organism evidence="6 7">
    <name type="scientific">Mizuhopecten yessoensis</name>
    <name type="common">Japanese scallop</name>
    <name type="synonym">Patinopecten yessoensis</name>
    <dbReference type="NCBI Taxonomy" id="6573"/>
    <lineage>
        <taxon>Eukaryota</taxon>
        <taxon>Metazoa</taxon>
        <taxon>Spiralia</taxon>
        <taxon>Lophotrochozoa</taxon>
        <taxon>Mollusca</taxon>
        <taxon>Bivalvia</taxon>
        <taxon>Autobranchia</taxon>
        <taxon>Pteriomorphia</taxon>
        <taxon>Pectinida</taxon>
        <taxon>Pectinoidea</taxon>
        <taxon>Pectinidae</taxon>
        <taxon>Mizuhopecten</taxon>
    </lineage>
</organism>
<feature type="disulfide bond" evidence="3">
    <location>
        <begin position="283"/>
        <end position="344"/>
    </location>
</feature>
<protein>
    <submittedName>
        <fullName evidence="6">Neurotrypsin</fullName>
    </submittedName>
</protein>
<feature type="domain" description="SRCR" evidence="5">
    <location>
        <begin position="244"/>
        <end position="345"/>
    </location>
</feature>
<comment type="caution">
    <text evidence="3">Lacks conserved residue(s) required for the propagation of feature annotation.</text>
</comment>